<sequence length="92" mass="10378">MEKETRVAKEHIGTEAIRILAFAQAKELLGFAEKMLLVDRSKTPREIVLEIEPSFFEKIHGARVAIDQRYASWDQPIEEAEEMAIIPPVSGG</sequence>
<dbReference type="Pfam" id="PF02597">
    <property type="entry name" value="ThiS"/>
    <property type="match status" value="1"/>
</dbReference>
<keyword evidence="2" id="KW-1185">Reference proteome</keyword>
<dbReference type="InterPro" id="IPR012675">
    <property type="entry name" value="Beta-grasp_dom_sf"/>
</dbReference>
<dbReference type="CDD" id="cd00754">
    <property type="entry name" value="Ubl_MoaD"/>
    <property type="match status" value="1"/>
</dbReference>
<evidence type="ECO:0000313" key="1">
    <source>
        <dbReference type="EMBL" id="CAI9084909.1"/>
    </source>
</evidence>
<proteinExistence type="predicted"/>
<protein>
    <submittedName>
        <fullName evidence="1">Molybdopterin converting factor, small subunit</fullName>
    </submittedName>
</protein>
<gene>
    <name evidence="1" type="ORF">MFUM_0522</name>
</gene>
<name>A0ABM9IBH8_9BACT</name>
<accession>A0ABM9IBH8</accession>
<organism evidence="1 2">
    <name type="scientific">Candidatus Methylacidiphilum fumarolicum</name>
    <dbReference type="NCBI Taxonomy" id="591154"/>
    <lineage>
        <taxon>Bacteria</taxon>
        <taxon>Pseudomonadati</taxon>
        <taxon>Verrucomicrobiota</taxon>
        <taxon>Methylacidiphilae</taxon>
        <taxon>Methylacidiphilales</taxon>
        <taxon>Methylacidiphilaceae</taxon>
        <taxon>Methylacidiphilum (ex Ratnadevi et al. 2023)</taxon>
    </lineage>
</organism>
<dbReference type="InterPro" id="IPR003749">
    <property type="entry name" value="ThiS/MoaD-like"/>
</dbReference>
<dbReference type="EMBL" id="OX458932">
    <property type="protein sequence ID" value="CAI9084909.1"/>
    <property type="molecule type" value="Genomic_DNA"/>
</dbReference>
<dbReference type="Gene3D" id="3.10.20.30">
    <property type="match status" value="1"/>
</dbReference>
<dbReference type="Proteomes" id="UP001161497">
    <property type="component" value="Chromosome"/>
</dbReference>
<dbReference type="RefSeq" id="WP_009060156.1">
    <property type="nucleotide sequence ID" value="NZ_JAHXRZ010000005.1"/>
</dbReference>
<reference evidence="1" key="1">
    <citation type="submission" date="2023-03" db="EMBL/GenBank/DDBJ databases">
        <authorList>
            <person name="Cremers G."/>
            <person name="Picone N."/>
        </authorList>
    </citation>
    <scope>NUCLEOTIDE SEQUENCE</scope>
    <source>
        <strain evidence="1">Sample_alias</strain>
    </source>
</reference>
<evidence type="ECO:0000313" key="2">
    <source>
        <dbReference type="Proteomes" id="UP001161497"/>
    </source>
</evidence>
<dbReference type="SUPFAM" id="SSF54285">
    <property type="entry name" value="MoaD/ThiS"/>
    <property type="match status" value="1"/>
</dbReference>
<dbReference type="InterPro" id="IPR016155">
    <property type="entry name" value="Mopterin_synth/thiamin_S_b"/>
</dbReference>